<feature type="compositionally biased region" description="Acidic residues" evidence="8">
    <location>
        <begin position="538"/>
        <end position="547"/>
    </location>
</feature>
<dbReference type="Pfam" id="PF11754">
    <property type="entry name" value="Velvet"/>
    <property type="match status" value="2"/>
</dbReference>
<dbReference type="GO" id="GO:0034250">
    <property type="term" value="P:positive regulation of amide metabolic process"/>
    <property type="evidence" value="ECO:0007669"/>
    <property type="project" value="UniProtKB-ARBA"/>
</dbReference>
<dbReference type="Gene3D" id="2.60.40.3960">
    <property type="entry name" value="Velvet domain"/>
    <property type="match status" value="1"/>
</dbReference>
<sequence>MAATAASRRLPDPQVVTRDLTDGRKLEYRLNVIQQPERARACGSGAKSSADRRPVDPPPVVELRIFSVNGSQKEDITFSYSANFFLFATLEVARPMAHGRVQQPPASQQVPVLTGMPVSGMAYLDRPTEAGYFIFPDLSVRHEGMYRLSFNLYEEMRGNESEGEGSSDKSRVLNGPGVPGAPDSSFDWRMEVKSAEFTVYSAKKFPGLAESTALSRTVAEQGCRVRIRRDVRMRRREGKNGGDFDQVEEDGYERGRAEQQEFQRERTRSNSAGSDEGRAPYQNLEQGRQYQSQYPSYTPSPVTGHAPPPPGGHLCFGQSAQYQGPPPAQFAQPPAPAPQAYQPPPLQNAYHPQGQPQYRPQPAQAPPAPNAYPYERPYPQSAYPTNPPREHRDFELEYRRASVAGYAPPQPTAYPSMESNYPRPPYGYPQRSSSPLPSLAPLKLPIEPKYEAASSPTAPLSAIKTTAPPLPSPSFPRTQAHEGPGSYSQYSAPLPAIDPVREPARNGKRPFDAVFNSVESTKPLHNGMRSSSPHDANVDEGEEDDEDFEAQKLLMSYKRADGSATSRQLPCASG</sequence>
<feature type="compositionally biased region" description="Low complexity" evidence="8">
    <location>
        <begin position="432"/>
        <end position="445"/>
    </location>
</feature>
<feature type="compositionally biased region" description="Basic and acidic residues" evidence="8">
    <location>
        <begin position="158"/>
        <end position="171"/>
    </location>
</feature>
<evidence type="ECO:0000313" key="10">
    <source>
        <dbReference type="EMBL" id="CZR53787.1"/>
    </source>
</evidence>
<evidence type="ECO:0000256" key="8">
    <source>
        <dbReference type="SAM" id="MobiDB-lite"/>
    </source>
</evidence>
<dbReference type="GO" id="GO:0005634">
    <property type="term" value="C:nucleus"/>
    <property type="evidence" value="ECO:0007669"/>
    <property type="project" value="UniProtKB-SubCell"/>
</dbReference>
<evidence type="ECO:0000256" key="6">
    <source>
        <dbReference type="ARBA" id="ARBA00023242"/>
    </source>
</evidence>
<keyword evidence="3" id="KW-0963">Cytoplasm</keyword>
<dbReference type="GO" id="GO:0051176">
    <property type="term" value="P:positive regulation of sulfur metabolic process"/>
    <property type="evidence" value="ECO:0007669"/>
    <property type="project" value="UniProtKB-ARBA"/>
</dbReference>
<feature type="compositionally biased region" description="Low complexity" evidence="8">
    <location>
        <begin position="347"/>
        <end position="362"/>
    </location>
</feature>
<evidence type="ECO:0000256" key="4">
    <source>
        <dbReference type="ARBA" id="ARBA00023015"/>
    </source>
</evidence>
<dbReference type="GO" id="GO:0043455">
    <property type="term" value="P:regulation of secondary metabolic process"/>
    <property type="evidence" value="ECO:0007669"/>
    <property type="project" value="UniProtKB-ARBA"/>
</dbReference>
<keyword evidence="6" id="KW-0539">Nucleus</keyword>
<keyword evidence="5" id="KW-0804">Transcription</keyword>
<keyword evidence="11" id="KW-1185">Reference proteome</keyword>
<proteinExistence type="inferred from homology"/>
<evidence type="ECO:0000313" key="11">
    <source>
        <dbReference type="Proteomes" id="UP000184330"/>
    </source>
</evidence>
<dbReference type="Proteomes" id="UP000184330">
    <property type="component" value="Unassembled WGS sequence"/>
</dbReference>
<dbReference type="PROSITE" id="PS51821">
    <property type="entry name" value="VELVET"/>
    <property type="match status" value="1"/>
</dbReference>
<dbReference type="PANTHER" id="PTHR33572:SF14">
    <property type="entry name" value="DEVELOPMENTAL AND SECONDARY METABOLISM REGULATOR VEA"/>
    <property type="match status" value="1"/>
</dbReference>
<feature type="compositionally biased region" description="Basic and acidic residues" evidence="8">
    <location>
        <begin position="499"/>
        <end position="508"/>
    </location>
</feature>
<gene>
    <name evidence="10" type="ORF">PAC_03668</name>
</gene>
<evidence type="ECO:0000256" key="7">
    <source>
        <dbReference type="ARBA" id="ARBA00038005"/>
    </source>
</evidence>
<feature type="region of interest" description="Disordered" evidence="8">
    <location>
        <begin position="522"/>
        <end position="547"/>
    </location>
</feature>
<dbReference type="GO" id="GO:0005737">
    <property type="term" value="C:cytoplasm"/>
    <property type="evidence" value="ECO:0007669"/>
    <property type="project" value="UniProtKB-SubCell"/>
</dbReference>
<protein>
    <submittedName>
        <fullName evidence="10">Related to VeA protein</fullName>
    </submittedName>
</protein>
<comment type="subcellular location">
    <subcellularLocation>
        <location evidence="2">Cytoplasm</location>
    </subcellularLocation>
    <subcellularLocation>
        <location evidence="1">Nucleus</location>
    </subcellularLocation>
</comment>
<evidence type="ECO:0000256" key="1">
    <source>
        <dbReference type="ARBA" id="ARBA00004123"/>
    </source>
</evidence>
<evidence type="ECO:0000256" key="5">
    <source>
        <dbReference type="ARBA" id="ARBA00023163"/>
    </source>
</evidence>
<accession>A0A1L7WLZ4</accession>
<feature type="domain" description="Velvet" evidence="9">
    <location>
        <begin position="23"/>
        <end position="228"/>
    </location>
</feature>
<dbReference type="InterPro" id="IPR037525">
    <property type="entry name" value="Velvet_dom"/>
</dbReference>
<feature type="region of interest" description="Disordered" evidence="8">
    <location>
        <begin position="158"/>
        <end position="186"/>
    </location>
</feature>
<dbReference type="AlphaFoldDB" id="A0A1L7WLZ4"/>
<organism evidence="10 11">
    <name type="scientific">Phialocephala subalpina</name>
    <dbReference type="NCBI Taxonomy" id="576137"/>
    <lineage>
        <taxon>Eukaryota</taxon>
        <taxon>Fungi</taxon>
        <taxon>Dikarya</taxon>
        <taxon>Ascomycota</taxon>
        <taxon>Pezizomycotina</taxon>
        <taxon>Leotiomycetes</taxon>
        <taxon>Helotiales</taxon>
        <taxon>Mollisiaceae</taxon>
        <taxon>Phialocephala</taxon>
        <taxon>Phialocephala fortinii species complex</taxon>
    </lineage>
</organism>
<dbReference type="OrthoDB" id="5384689at2759"/>
<feature type="region of interest" description="Disordered" evidence="8">
    <location>
        <begin position="234"/>
        <end position="508"/>
    </location>
</feature>
<evidence type="ECO:0000256" key="2">
    <source>
        <dbReference type="ARBA" id="ARBA00004496"/>
    </source>
</evidence>
<feature type="compositionally biased region" description="Basic and acidic residues" evidence="8">
    <location>
        <begin position="252"/>
        <end position="268"/>
    </location>
</feature>
<dbReference type="InterPro" id="IPR021740">
    <property type="entry name" value="Velvet"/>
</dbReference>
<feature type="compositionally biased region" description="Pro residues" evidence="8">
    <location>
        <begin position="324"/>
        <end position="346"/>
    </location>
</feature>
<keyword evidence="4" id="KW-0805">Transcription regulation</keyword>
<comment type="similarity">
    <text evidence="7">Belongs to the velvet family. VeA subfamily.</text>
</comment>
<dbReference type="InterPro" id="IPR038491">
    <property type="entry name" value="Velvet_dom_sf"/>
</dbReference>
<evidence type="ECO:0000256" key="3">
    <source>
        <dbReference type="ARBA" id="ARBA00022490"/>
    </source>
</evidence>
<feature type="compositionally biased region" description="Polar residues" evidence="8">
    <location>
        <begin position="283"/>
        <end position="301"/>
    </location>
</feature>
<name>A0A1L7WLZ4_9HELO</name>
<dbReference type="STRING" id="576137.A0A1L7WLZ4"/>
<dbReference type="PANTHER" id="PTHR33572">
    <property type="entry name" value="SPORE DEVELOPMENT REGULATOR VOSA"/>
    <property type="match status" value="1"/>
</dbReference>
<dbReference type="FunFam" id="2.60.40.3960:FF:000001">
    <property type="entry name" value="Sexual development activator VeA"/>
    <property type="match status" value="1"/>
</dbReference>
<feature type="compositionally biased region" description="Basic and acidic residues" evidence="8">
    <location>
        <begin position="388"/>
        <end position="400"/>
    </location>
</feature>
<dbReference type="EMBL" id="FJOG01000004">
    <property type="protein sequence ID" value="CZR53787.1"/>
    <property type="molecule type" value="Genomic_DNA"/>
</dbReference>
<evidence type="ECO:0000259" key="9">
    <source>
        <dbReference type="PROSITE" id="PS51821"/>
    </source>
</evidence>
<reference evidence="10 11" key="1">
    <citation type="submission" date="2016-03" db="EMBL/GenBank/DDBJ databases">
        <authorList>
            <person name="Ploux O."/>
        </authorList>
    </citation>
    <scope>NUCLEOTIDE SEQUENCE [LARGE SCALE GENOMIC DNA]</scope>
    <source>
        <strain evidence="10 11">UAMH 11012</strain>
    </source>
</reference>